<evidence type="ECO:0000313" key="3">
    <source>
        <dbReference type="Proteomes" id="UP001460072"/>
    </source>
</evidence>
<protein>
    <submittedName>
        <fullName evidence="2">AAA family ATPase</fullName>
    </submittedName>
</protein>
<accession>A0ABU9N426</accession>
<comment type="caution">
    <text evidence="2">The sequence shown here is derived from an EMBL/GenBank/DDBJ whole genome shotgun (WGS) entry which is preliminary data.</text>
</comment>
<dbReference type="Proteomes" id="UP001460072">
    <property type="component" value="Unassembled WGS sequence"/>
</dbReference>
<dbReference type="EMBL" id="JBCGDO010000006">
    <property type="protein sequence ID" value="MEM0542278.1"/>
    <property type="molecule type" value="Genomic_DNA"/>
</dbReference>
<feature type="domain" description="ATPase dynein-related AAA" evidence="1">
    <location>
        <begin position="195"/>
        <end position="342"/>
    </location>
</feature>
<sequence>MIYIRNLFLQDLRDGKQIAFPTEPSNIFFKFSFSNKDADRKIGFKFKEKEKNSPFYSHNGKIINTRLYSAGSESRIDGELKQFLRDILNAKVDDIILFRTISSDFYEFEYITNGTTLYNNYKAILNGKNHEVIIEHDKNEIKLNSNSSKYPLNQIFFGPPGTGKTFNTFSFALSIVKDYNFKELIEKQKNDINLKSSLINEYEECVKNGQIQFITFHQSYSYEEFIEGIRPDLSSDTELSYKLEDGLFKQLSLKAKENPDANYVLIIDEINRGNISKIFGELITLIEPSKRLFNTPIEHPQEVTLPYSKSLFGVPNNLYIIGTMNTADRSITNIDTALRRRFVFEEFPPLHNHEMIKTVEKNGNTINLQDVLRILNERIEYLLDRDHLIGHSYFIGVNDWDNLCSKFRNNIIPLLQEYFYNDWEKIALVLGDNDSWQKNEDEKFILKKKYSSETLFGKNNNIEEEFDENQYYINQKLVDKKYNELSEQFFIKGFKA</sequence>
<dbReference type="SUPFAM" id="SSF52540">
    <property type="entry name" value="P-loop containing nucleoside triphosphate hydrolases"/>
    <property type="match status" value="1"/>
</dbReference>
<organism evidence="2 3">
    <name type="scientific">Flavobacterium aureirubrum</name>
    <dbReference type="NCBI Taxonomy" id="3133147"/>
    <lineage>
        <taxon>Bacteria</taxon>
        <taxon>Pseudomonadati</taxon>
        <taxon>Bacteroidota</taxon>
        <taxon>Flavobacteriia</taxon>
        <taxon>Flavobacteriales</taxon>
        <taxon>Flavobacteriaceae</taxon>
        <taxon>Flavobacterium</taxon>
    </lineage>
</organism>
<dbReference type="InterPro" id="IPR027417">
    <property type="entry name" value="P-loop_NTPase"/>
</dbReference>
<gene>
    <name evidence="2" type="ORF">WFZ85_06595</name>
</gene>
<dbReference type="PANTHER" id="PTHR37291">
    <property type="entry name" value="5-METHYLCYTOSINE-SPECIFIC RESTRICTION ENZYME B"/>
    <property type="match status" value="1"/>
</dbReference>
<dbReference type="InterPro" id="IPR011704">
    <property type="entry name" value="ATPase_dyneun-rel_AAA"/>
</dbReference>
<proteinExistence type="predicted"/>
<name>A0ABU9N426_9FLAO</name>
<dbReference type="Gene3D" id="3.40.50.300">
    <property type="entry name" value="P-loop containing nucleotide triphosphate hydrolases"/>
    <property type="match status" value="1"/>
</dbReference>
<dbReference type="InterPro" id="IPR052934">
    <property type="entry name" value="Methyl-DNA_Rec/Restrict_Enz"/>
</dbReference>
<dbReference type="PANTHER" id="PTHR37291:SF1">
    <property type="entry name" value="TYPE IV METHYL-DIRECTED RESTRICTION ENZYME ECOKMCRB SUBUNIT"/>
    <property type="match status" value="1"/>
</dbReference>
<keyword evidence="3" id="KW-1185">Reference proteome</keyword>
<reference evidence="2 3" key="1">
    <citation type="submission" date="2024-03" db="EMBL/GenBank/DDBJ databases">
        <title>Two novel species of the genus Flavobacterium exhibiting potentially degradation of complex polysaccharides.</title>
        <authorList>
            <person name="Lian X."/>
        </authorList>
    </citation>
    <scope>NUCLEOTIDE SEQUENCE [LARGE SCALE GENOMIC DNA]</scope>
    <source>
        <strain evidence="3">j3</strain>
    </source>
</reference>
<dbReference type="Pfam" id="PF07728">
    <property type="entry name" value="AAA_5"/>
    <property type="match status" value="1"/>
</dbReference>
<evidence type="ECO:0000259" key="1">
    <source>
        <dbReference type="Pfam" id="PF07728"/>
    </source>
</evidence>
<evidence type="ECO:0000313" key="2">
    <source>
        <dbReference type="EMBL" id="MEM0542278.1"/>
    </source>
</evidence>
<dbReference type="RefSeq" id="WP_342695499.1">
    <property type="nucleotide sequence ID" value="NZ_JBCGDO010000006.1"/>
</dbReference>